<evidence type="ECO:0000313" key="4">
    <source>
        <dbReference type="Proteomes" id="UP001162483"/>
    </source>
</evidence>
<comment type="caution">
    <text evidence="3">The sequence shown here is derived from an EMBL/GenBank/DDBJ whole genome shotgun (WGS) entry which is preliminary data.</text>
</comment>
<feature type="compositionally biased region" description="Polar residues" evidence="1">
    <location>
        <begin position="29"/>
        <end position="44"/>
    </location>
</feature>
<gene>
    <name evidence="3" type="ORF">SPARVUS_LOCUS11813970</name>
</gene>
<keyword evidence="2" id="KW-0472">Membrane</keyword>
<accession>A0ABN9FD43</accession>
<evidence type="ECO:0000313" key="3">
    <source>
        <dbReference type="EMBL" id="CAI9594956.1"/>
    </source>
</evidence>
<feature type="transmembrane region" description="Helical" evidence="2">
    <location>
        <begin position="58"/>
        <end position="80"/>
    </location>
</feature>
<keyword evidence="4" id="KW-1185">Reference proteome</keyword>
<feature type="region of interest" description="Disordered" evidence="1">
    <location>
        <begin position="27"/>
        <end position="49"/>
    </location>
</feature>
<protein>
    <submittedName>
        <fullName evidence="3">Uncharacterized protein</fullName>
    </submittedName>
</protein>
<proteinExistence type="predicted"/>
<feature type="compositionally biased region" description="Polar residues" evidence="1">
    <location>
        <begin position="93"/>
        <end position="104"/>
    </location>
</feature>
<dbReference type="EMBL" id="CATNWA010016726">
    <property type="protein sequence ID" value="CAI9594956.1"/>
    <property type="molecule type" value="Genomic_DNA"/>
</dbReference>
<evidence type="ECO:0000256" key="2">
    <source>
        <dbReference type="SAM" id="Phobius"/>
    </source>
</evidence>
<keyword evidence="2" id="KW-0812">Transmembrane</keyword>
<evidence type="ECO:0000256" key="1">
    <source>
        <dbReference type="SAM" id="MobiDB-lite"/>
    </source>
</evidence>
<keyword evidence="2" id="KW-1133">Transmembrane helix</keyword>
<organism evidence="3 4">
    <name type="scientific">Staurois parvus</name>
    <dbReference type="NCBI Taxonomy" id="386267"/>
    <lineage>
        <taxon>Eukaryota</taxon>
        <taxon>Metazoa</taxon>
        <taxon>Chordata</taxon>
        <taxon>Craniata</taxon>
        <taxon>Vertebrata</taxon>
        <taxon>Euteleostomi</taxon>
        <taxon>Amphibia</taxon>
        <taxon>Batrachia</taxon>
        <taxon>Anura</taxon>
        <taxon>Neobatrachia</taxon>
        <taxon>Ranoidea</taxon>
        <taxon>Ranidae</taxon>
        <taxon>Staurois</taxon>
    </lineage>
</organism>
<sequence>MSGGPGKPSGYQGGSVNSTEEFRYGDLHTASTDWRSPPNITNGGSIPAGPTSGLVPGLIAAGIFIMFLLCLYAILWKCMVSPPNKRKRKKRTITSPPSQKTLVV</sequence>
<name>A0ABN9FD43_9NEOB</name>
<feature type="region of interest" description="Disordered" evidence="1">
    <location>
        <begin position="83"/>
        <end position="104"/>
    </location>
</feature>
<reference evidence="3" key="1">
    <citation type="submission" date="2023-05" db="EMBL/GenBank/DDBJ databases">
        <authorList>
            <person name="Stuckert A."/>
        </authorList>
    </citation>
    <scope>NUCLEOTIDE SEQUENCE</scope>
</reference>
<dbReference type="Proteomes" id="UP001162483">
    <property type="component" value="Unassembled WGS sequence"/>
</dbReference>